<sequence length="466" mass="51454">MYRIENDLLGDLQVPVDAYYGVQTQRAIENFNISGVRLYQFPEFIKGLAYVKWAAAETNFQLGLLEEPIKNAIVEASKEVIEGKFDREFPVDMIQGGAGTSTNMNINEVLANRALEIMGYEKGQYQFCSPNDHVNLSQSTNDAYPTAIKIGAIRSNMNLILHLKQLIASFRKKGEEFKHVLKMGRTQLQDAVPMTLGQEFEAFAATLEEEIDRLTQNSNLFLEINMGATAIGTGLNAPIGYAQLCAEKLANITGLAIVSAPNLIEATPDTGSYVIYSSALKRMAIKMSKICNDLRLLSSGPRCGLNEINLPPMQPGSSIMPGKVNPVIPEVMNQVCFRVIGNDLTVTMAAEAGQLQLNVMEPVLIYAILESMQLMSQAMDTLREKCIDGITANEEHCREMVLHSIGIVTALNPYIGYKNSTKIAKEALETGKSVYNLVLEHNILSKEQLDDILNPENMLAPKAFHK</sequence>
<keyword evidence="4 6" id="KW-0456">Lyase</keyword>
<dbReference type="InterPro" id="IPR018951">
    <property type="entry name" value="Fumarase_C_C"/>
</dbReference>
<name>A0A246GB99_9FLAO</name>
<dbReference type="Proteomes" id="UP000198034">
    <property type="component" value="Unassembled WGS sequence"/>
</dbReference>
<dbReference type="InterPro" id="IPR020557">
    <property type="entry name" value="Fumarate_lyase_CS"/>
</dbReference>
<protein>
    <recommendedName>
        <fullName evidence="3 5">Aspartate ammonia-lyase</fullName>
        <shortName evidence="6">Aspartase</shortName>
        <ecNumber evidence="2 5">4.3.1.1</ecNumber>
    </recommendedName>
</protein>
<dbReference type="InterPro" id="IPR022761">
    <property type="entry name" value="Fumarate_lyase_N"/>
</dbReference>
<comment type="similarity">
    <text evidence="1 6">Belongs to the class-II fumarase/aspartase family. Aspartase subfamily.</text>
</comment>
<evidence type="ECO:0000256" key="5">
    <source>
        <dbReference type="NCBIfam" id="TIGR00839"/>
    </source>
</evidence>
<comment type="catalytic activity">
    <reaction evidence="6">
        <text>L-aspartate = fumarate + NH4(+)</text>
        <dbReference type="Rhea" id="RHEA:16601"/>
        <dbReference type="ChEBI" id="CHEBI:28938"/>
        <dbReference type="ChEBI" id="CHEBI:29806"/>
        <dbReference type="ChEBI" id="CHEBI:29991"/>
        <dbReference type="EC" id="4.3.1.1"/>
    </reaction>
</comment>
<feature type="domain" description="Fumarate lyase N-terminal" evidence="7">
    <location>
        <begin position="10"/>
        <end position="341"/>
    </location>
</feature>
<gene>
    <name evidence="9" type="ORF">BWK62_06715</name>
</gene>
<dbReference type="CDD" id="cd01357">
    <property type="entry name" value="Aspartase"/>
    <property type="match status" value="1"/>
</dbReference>
<dbReference type="Gene3D" id="1.20.200.10">
    <property type="entry name" value="Fumarase/aspartase (Central domain)"/>
    <property type="match status" value="1"/>
</dbReference>
<dbReference type="InterPro" id="IPR000362">
    <property type="entry name" value="Fumarate_lyase_fam"/>
</dbReference>
<dbReference type="InterPro" id="IPR051546">
    <property type="entry name" value="Aspartate_Ammonia-Lyase"/>
</dbReference>
<evidence type="ECO:0000256" key="2">
    <source>
        <dbReference type="ARBA" id="ARBA00012992"/>
    </source>
</evidence>
<dbReference type="Gene3D" id="1.10.275.10">
    <property type="entry name" value="Fumarase/aspartase (N-terminal domain)"/>
    <property type="match status" value="1"/>
</dbReference>
<evidence type="ECO:0000313" key="9">
    <source>
        <dbReference type="EMBL" id="OWP77841.1"/>
    </source>
</evidence>
<dbReference type="Pfam" id="PF00206">
    <property type="entry name" value="Lyase_1"/>
    <property type="match status" value="1"/>
</dbReference>
<evidence type="ECO:0000256" key="6">
    <source>
        <dbReference type="RuleBase" id="RU362017"/>
    </source>
</evidence>
<reference evidence="9 10" key="1">
    <citation type="journal article" date="2017" name="Infect. Genet. Evol.">
        <title>Comparative genome analysis of fish pathogen Flavobacterium columnare reveals extensive sequence diversity within the species.</title>
        <authorList>
            <person name="Kayansamruaj P."/>
            <person name="Dong H.T."/>
            <person name="Hirono I."/>
            <person name="Kondo H."/>
            <person name="Senapin S."/>
            <person name="Rodkhum C."/>
        </authorList>
    </citation>
    <scope>NUCLEOTIDE SEQUENCE [LARGE SCALE GENOMIC DNA]</scope>
    <source>
        <strain evidence="9 10">1214</strain>
    </source>
</reference>
<comment type="caution">
    <text evidence="9">The sequence shown here is derived from an EMBL/GenBank/DDBJ whole genome shotgun (WGS) entry which is preliminary data.</text>
</comment>
<dbReference type="OrthoDB" id="9802809at2"/>
<dbReference type="PANTHER" id="PTHR42696:SF2">
    <property type="entry name" value="ASPARTATE AMMONIA-LYASE"/>
    <property type="match status" value="1"/>
</dbReference>
<proteinExistence type="inferred from homology"/>
<evidence type="ECO:0000259" key="8">
    <source>
        <dbReference type="Pfam" id="PF10415"/>
    </source>
</evidence>
<feature type="domain" description="Fumarase C C-terminal" evidence="8">
    <location>
        <begin position="407"/>
        <end position="459"/>
    </location>
</feature>
<dbReference type="AlphaFoldDB" id="A0A246GB99"/>
<dbReference type="FunFam" id="1.20.200.10:FF:000001">
    <property type="entry name" value="Fumarate hydratase, mitochondrial"/>
    <property type="match status" value="1"/>
</dbReference>
<dbReference type="SUPFAM" id="SSF48557">
    <property type="entry name" value="L-aspartase-like"/>
    <property type="match status" value="1"/>
</dbReference>
<dbReference type="FunFam" id="1.10.275.10:FF:000001">
    <property type="entry name" value="Fumarate hydratase, mitochondrial"/>
    <property type="match status" value="1"/>
</dbReference>
<dbReference type="PRINTS" id="PR00149">
    <property type="entry name" value="FUMRATELYASE"/>
</dbReference>
<dbReference type="Gene3D" id="1.10.40.30">
    <property type="entry name" value="Fumarase/aspartase (C-terminal domain)"/>
    <property type="match status" value="1"/>
</dbReference>
<dbReference type="PROSITE" id="PS00163">
    <property type="entry name" value="FUMARATE_LYASES"/>
    <property type="match status" value="1"/>
</dbReference>
<dbReference type="FunFam" id="1.10.40.30:FF:000002">
    <property type="entry name" value="Fumarate hydratase class II"/>
    <property type="match status" value="1"/>
</dbReference>
<dbReference type="InterPro" id="IPR008948">
    <property type="entry name" value="L-Aspartase-like"/>
</dbReference>
<organism evidence="9 10">
    <name type="scientific">Flavobacterium columnare</name>
    <dbReference type="NCBI Taxonomy" id="996"/>
    <lineage>
        <taxon>Bacteria</taxon>
        <taxon>Pseudomonadati</taxon>
        <taxon>Bacteroidota</taxon>
        <taxon>Flavobacteriia</taxon>
        <taxon>Flavobacteriales</taxon>
        <taxon>Flavobacteriaceae</taxon>
        <taxon>Flavobacterium</taxon>
    </lineage>
</organism>
<dbReference type="NCBIfam" id="TIGR00839">
    <property type="entry name" value="aspA"/>
    <property type="match status" value="1"/>
</dbReference>
<dbReference type="GO" id="GO:0006099">
    <property type="term" value="P:tricarboxylic acid cycle"/>
    <property type="evidence" value="ECO:0007669"/>
    <property type="project" value="InterPro"/>
</dbReference>
<accession>A0A246GB99</accession>
<dbReference type="GO" id="GO:0006531">
    <property type="term" value="P:aspartate metabolic process"/>
    <property type="evidence" value="ECO:0007669"/>
    <property type="project" value="InterPro"/>
</dbReference>
<dbReference type="PANTHER" id="PTHR42696">
    <property type="entry name" value="ASPARTATE AMMONIA-LYASE"/>
    <property type="match status" value="1"/>
</dbReference>
<evidence type="ECO:0000259" key="7">
    <source>
        <dbReference type="Pfam" id="PF00206"/>
    </source>
</evidence>
<evidence type="ECO:0000256" key="4">
    <source>
        <dbReference type="ARBA" id="ARBA00023239"/>
    </source>
</evidence>
<dbReference type="Pfam" id="PF10415">
    <property type="entry name" value="FumaraseC_C"/>
    <property type="match status" value="1"/>
</dbReference>
<dbReference type="GO" id="GO:0008797">
    <property type="term" value="F:aspartate ammonia-lyase activity"/>
    <property type="evidence" value="ECO:0007669"/>
    <property type="project" value="UniProtKB-UniRule"/>
</dbReference>
<dbReference type="InterPro" id="IPR004708">
    <property type="entry name" value="ApsA"/>
</dbReference>
<evidence type="ECO:0000313" key="10">
    <source>
        <dbReference type="Proteomes" id="UP000198034"/>
    </source>
</evidence>
<dbReference type="InterPro" id="IPR024083">
    <property type="entry name" value="Fumarase/histidase_N"/>
</dbReference>
<evidence type="ECO:0000256" key="1">
    <source>
        <dbReference type="ARBA" id="ARBA00005596"/>
    </source>
</evidence>
<evidence type="ECO:0000256" key="3">
    <source>
        <dbReference type="ARBA" id="ARBA00016146"/>
    </source>
</evidence>
<dbReference type="GO" id="GO:0005829">
    <property type="term" value="C:cytosol"/>
    <property type="evidence" value="ECO:0007669"/>
    <property type="project" value="TreeGrafter"/>
</dbReference>
<dbReference type="NCBIfam" id="NF008909">
    <property type="entry name" value="PRK12273.1"/>
    <property type="match status" value="1"/>
</dbReference>
<dbReference type="EMBL" id="MTCY01000014">
    <property type="protein sequence ID" value="OWP77841.1"/>
    <property type="molecule type" value="Genomic_DNA"/>
</dbReference>
<dbReference type="EC" id="4.3.1.1" evidence="2 5"/>